<dbReference type="EMBL" id="JAENHK010000005">
    <property type="protein sequence ID" value="MBK1895375.1"/>
    <property type="molecule type" value="Genomic_DNA"/>
</dbReference>
<name>A0ABS1FSH0_9FLAO</name>
<gene>
    <name evidence="1" type="ORF">JHL15_06395</name>
</gene>
<dbReference type="PANTHER" id="PTHR34204:SF2">
    <property type="entry name" value="RNA-BINDING ASCH DOMAIN PROTEIN"/>
    <property type="match status" value="1"/>
</dbReference>
<organism evidence="1 2">
    <name type="scientific">Chryseobacterium paridis</name>
    <dbReference type="NCBI Taxonomy" id="2800328"/>
    <lineage>
        <taxon>Bacteria</taxon>
        <taxon>Pseudomonadati</taxon>
        <taxon>Bacteroidota</taxon>
        <taxon>Flavobacteriia</taxon>
        <taxon>Flavobacteriales</taxon>
        <taxon>Weeksellaceae</taxon>
        <taxon>Chryseobacterium group</taxon>
        <taxon>Chryseobacterium</taxon>
    </lineage>
</organism>
<evidence type="ECO:0000313" key="1">
    <source>
        <dbReference type="EMBL" id="MBK1895375.1"/>
    </source>
</evidence>
<keyword evidence="2" id="KW-1185">Reference proteome</keyword>
<evidence type="ECO:0000313" key="2">
    <source>
        <dbReference type="Proteomes" id="UP000628669"/>
    </source>
</evidence>
<protein>
    <submittedName>
        <fullName evidence="1">Uncharacterized protein</fullName>
    </submittedName>
</protein>
<dbReference type="Proteomes" id="UP000628669">
    <property type="component" value="Unassembled WGS sequence"/>
</dbReference>
<accession>A0ABS1FSH0</accession>
<sequence length="216" mass="25803">MDRMQQYSLFFSNSWKEKYGAIVREEHIQSLEENIQKFLDETLDWYLPYFNEEILIDRTQSFGHFIRILETNGEAEEKAGQLEEIPFEYWLDALGQRLTSASVRDEQAIPPLKDVLIDSCQVHFNEEITIAQRAWEKHLGRTDDQFWGEVKGSNLQKQEKVMEKIHYILENKTWWNVFFHYKQGLVYEIRERKGHGIRWSHGGTQLIGFLEPFINE</sequence>
<comment type="caution">
    <text evidence="1">The sequence shown here is derived from an EMBL/GenBank/DDBJ whole genome shotgun (WGS) entry which is preliminary data.</text>
</comment>
<proteinExistence type="predicted"/>
<reference evidence="2" key="1">
    <citation type="submission" date="2021-01" db="EMBL/GenBank/DDBJ databases">
        <title>Genome public.</title>
        <authorList>
            <person name="Liu C."/>
            <person name="Sun Q."/>
        </authorList>
    </citation>
    <scope>NUCLEOTIDE SEQUENCE [LARGE SCALE GENOMIC DNA]</scope>
    <source>
        <strain evidence="2">YIM B02567</strain>
    </source>
</reference>
<dbReference type="PANTHER" id="PTHR34204">
    <property type="entry name" value="RNA-BINDING ASCH DOMAIN PROTEIN"/>
    <property type="match status" value="1"/>
</dbReference>